<feature type="transmembrane region" description="Helical" evidence="1">
    <location>
        <begin position="89"/>
        <end position="106"/>
    </location>
</feature>
<reference evidence="2" key="1">
    <citation type="submission" date="2023-09" db="EMBL/GenBank/DDBJ databases">
        <title>Description of first Herbaspirillum huttiense subsp. nephrolepsisexaltata and Herbaspirillum huttiense subsp. lycopersicon.</title>
        <authorList>
            <person name="Poudel M."/>
            <person name="Sharma A."/>
            <person name="Goss E."/>
            <person name="Tapia J.H."/>
            <person name="Harmon C.M."/>
            <person name="Jones J.B."/>
        </authorList>
    </citation>
    <scope>NUCLEOTIDE SEQUENCE</scope>
    <source>
        <strain evidence="2">SE1</strain>
    </source>
</reference>
<feature type="transmembrane region" description="Helical" evidence="1">
    <location>
        <begin position="30"/>
        <end position="49"/>
    </location>
</feature>
<proteinExistence type="predicted"/>
<feature type="transmembrane region" description="Helical" evidence="1">
    <location>
        <begin position="153"/>
        <end position="171"/>
    </location>
</feature>
<gene>
    <name evidence="2" type="ORF">RI048_20105</name>
</gene>
<feature type="transmembrane region" description="Helical" evidence="1">
    <location>
        <begin position="191"/>
        <end position="212"/>
    </location>
</feature>
<keyword evidence="1" id="KW-0472">Membrane</keyword>
<accession>A0ABU2EQW2</accession>
<keyword evidence="1" id="KW-0812">Transmembrane</keyword>
<evidence type="ECO:0000256" key="1">
    <source>
        <dbReference type="SAM" id="Phobius"/>
    </source>
</evidence>
<protein>
    <submittedName>
        <fullName evidence="2">Uncharacterized protein</fullName>
    </submittedName>
</protein>
<dbReference type="EMBL" id="JAVLSJ010000010">
    <property type="protein sequence ID" value="MDR9850547.1"/>
    <property type="molecule type" value="Genomic_DNA"/>
</dbReference>
<dbReference type="Proteomes" id="UP001246576">
    <property type="component" value="Unassembled WGS sequence"/>
</dbReference>
<dbReference type="RefSeq" id="WP_310840945.1">
    <property type="nucleotide sequence ID" value="NZ_JAVLSJ010000010.1"/>
</dbReference>
<comment type="caution">
    <text evidence="2">The sequence shown here is derived from an EMBL/GenBank/DDBJ whole genome shotgun (WGS) entry which is preliminary data.</text>
</comment>
<feature type="transmembrane region" description="Helical" evidence="1">
    <location>
        <begin position="55"/>
        <end position="77"/>
    </location>
</feature>
<evidence type="ECO:0000313" key="2">
    <source>
        <dbReference type="EMBL" id="MDR9850547.1"/>
    </source>
</evidence>
<name>A0ABU2EQW2_9BURK</name>
<organism evidence="2 3">
    <name type="scientific">Herbaspirillum huttiense subsp. lycopersici</name>
    <dbReference type="NCBI Taxonomy" id="3074428"/>
    <lineage>
        <taxon>Bacteria</taxon>
        <taxon>Pseudomonadati</taxon>
        <taxon>Pseudomonadota</taxon>
        <taxon>Betaproteobacteria</taxon>
        <taxon>Burkholderiales</taxon>
        <taxon>Oxalobacteraceae</taxon>
        <taxon>Herbaspirillum</taxon>
    </lineage>
</organism>
<feature type="transmembrane region" description="Helical" evidence="1">
    <location>
        <begin position="118"/>
        <end position="141"/>
    </location>
</feature>
<evidence type="ECO:0000313" key="3">
    <source>
        <dbReference type="Proteomes" id="UP001246576"/>
    </source>
</evidence>
<keyword evidence="1" id="KW-1133">Transmembrane helix</keyword>
<keyword evidence="3" id="KW-1185">Reference proteome</keyword>
<sequence>MPLAPALLLPRSSAVTEHVHVLPIHRRVRLGMEGGIVAASVLLLVATLAARSLSTYTACTTLLTALLCGGCFAHLMVRERCGLPDSPRKSTMLATLIVCVFLAALSDSGMVHGQRGDAPGALVSALRHGVLPLGLFSYWLVFCGPMSLRWRAVLPFVPMLGWLCFAAIRSAQARQVRWPWASPGLSAWGEAAVLVALMVMLFAAGLVLLKLVKAYLVDAGMRSRAFGDWDAGAMSRSPR</sequence>